<protein>
    <recommendedName>
        <fullName evidence="3 5">GTP cyclohydrolase 1 type 2 homolog</fullName>
    </recommendedName>
</protein>
<evidence type="ECO:0000256" key="2">
    <source>
        <dbReference type="ARBA" id="ARBA00011643"/>
    </source>
</evidence>
<evidence type="ECO:0000256" key="4">
    <source>
        <dbReference type="ARBA" id="ARBA00022723"/>
    </source>
</evidence>
<sequence>MKVAELTGFLEGIAPGAYQESYDNAGLITGDPGMDVTGVLLSLDCTEAIVDEALASGCNVIVSHHPIIFKGLKKLNGKNYVERVVIKAIRSHVALFAIHTNLDSIHTGVNKRICDRLGLSGTRVLQPKQGLLRKLVTYCPHAQADHVRQALFRAGAGQIGDYSECSFNQDGFGTFKGAEQTNPFAGHAGQPHREPETRIETVYNAQDERKILLALLESHPYEEVAYDLFRLENAHPQVGSGMIGWLEPAVEPGEFLRLLQEKMETEVIRHTALLNRPIRKIAVCGGSGSFLLQEAIAAGADVFVTADFKYHEFFDADGKIMIADIGHYESEQFTSDLLGELLKGRFRELRVLKTTQRTNPVLYFRA</sequence>
<dbReference type="InterPro" id="IPR036069">
    <property type="entry name" value="DUF34/NIF3_sf"/>
</dbReference>
<comment type="caution">
    <text evidence="7">The sequence shown here is derived from an EMBL/GenBank/DDBJ whole genome shotgun (WGS) entry which is preliminary data.</text>
</comment>
<dbReference type="OrthoDB" id="9792792at2"/>
<dbReference type="SUPFAM" id="SSF102705">
    <property type="entry name" value="NIF3 (NGG1p interacting factor 3)-like"/>
    <property type="match status" value="1"/>
</dbReference>
<dbReference type="FunFam" id="3.40.1390.30:FF:000001">
    <property type="entry name" value="GTP cyclohydrolase 1 type 2"/>
    <property type="match status" value="1"/>
</dbReference>
<dbReference type="InterPro" id="IPR015867">
    <property type="entry name" value="N-reg_PII/ATP_PRibTrfase_C"/>
</dbReference>
<evidence type="ECO:0000256" key="6">
    <source>
        <dbReference type="PIRSR" id="PIRSR602678-1"/>
    </source>
</evidence>
<dbReference type="RefSeq" id="WP_107213400.1">
    <property type="nucleotide sequence ID" value="NZ_KZ686268.1"/>
</dbReference>
<dbReference type="PANTHER" id="PTHR13799">
    <property type="entry name" value="NGG1 INTERACTING FACTOR 3"/>
    <property type="match status" value="1"/>
</dbReference>
<feature type="binding site" evidence="6">
    <location>
        <position position="331"/>
    </location>
    <ligand>
        <name>a divalent metal cation</name>
        <dbReference type="ChEBI" id="CHEBI:60240"/>
        <label>1</label>
    </ligand>
</feature>
<evidence type="ECO:0000256" key="1">
    <source>
        <dbReference type="ARBA" id="ARBA00006964"/>
    </source>
</evidence>
<comment type="subunit">
    <text evidence="2">Homohexamer.</text>
</comment>
<dbReference type="GO" id="GO:0005737">
    <property type="term" value="C:cytoplasm"/>
    <property type="evidence" value="ECO:0007669"/>
    <property type="project" value="TreeGrafter"/>
</dbReference>
<evidence type="ECO:0000313" key="7">
    <source>
        <dbReference type="EMBL" id="PST85044.1"/>
    </source>
</evidence>
<comment type="similarity">
    <text evidence="1 5">Belongs to the GTP cyclohydrolase I type 2/NIF3 family.</text>
</comment>
<dbReference type="Gene3D" id="3.40.1390.30">
    <property type="entry name" value="NIF3 (NGG1p interacting factor 3)-like"/>
    <property type="match status" value="1"/>
</dbReference>
<feature type="binding site" evidence="6">
    <location>
        <position position="65"/>
    </location>
    <ligand>
        <name>a divalent metal cation</name>
        <dbReference type="ChEBI" id="CHEBI:60240"/>
        <label>1</label>
    </ligand>
</feature>
<feature type="binding site" evidence="6">
    <location>
        <position position="64"/>
    </location>
    <ligand>
        <name>a divalent metal cation</name>
        <dbReference type="ChEBI" id="CHEBI:60240"/>
        <label>2</label>
    </ligand>
</feature>
<dbReference type="AlphaFoldDB" id="A0A2T3HRF9"/>
<keyword evidence="8" id="KW-1185">Reference proteome</keyword>
<dbReference type="PANTHER" id="PTHR13799:SF14">
    <property type="entry name" value="GTP CYCLOHYDROLASE 1 TYPE 2 HOMOLOG"/>
    <property type="match status" value="1"/>
</dbReference>
<feature type="binding site" evidence="6">
    <location>
        <position position="103"/>
    </location>
    <ligand>
        <name>a divalent metal cation</name>
        <dbReference type="ChEBI" id="CHEBI:60240"/>
        <label>1</label>
    </ligand>
</feature>
<name>A0A2T3HRF9_9SPHI</name>
<dbReference type="InterPro" id="IPR017221">
    <property type="entry name" value="DUF34/NIF3_bac"/>
</dbReference>
<reference evidence="7 8" key="1">
    <citation type="submission" date="2018-03" db="EMBL/GenBank/DDBJ databases">
        <authorList>
            <person name="Keele B.F."/>
        </authorList>
    </citation>
    <scope>NUCLEOTIDE SEQUENCE [LARGE SCALE GENOMIC DNA]</scope>
    <source>
        <strain evidence="7 8">YL28-9</strain>
    </source>
</reference>
<dbReference type="Proteomes" id="UP000240912">
    <property type="component" value="Unassembled WGS sequence"/>
</dbReference>
<evidence type="ECO:0000256" key="3">
    <source>
        <dbReference type="ARBA" id="ARBA00022112"/>
    </source>
</evidence>
<dbReference type="NCBIfam" id="TIGR00486">
    <property type="entry name" value="YbgI_SA1388"/>
    <property type="match status" value="1"/>
</dbReference>
<dbReference type="Gene3D" id="3.30.70.120">
    <property type="match status" value="1"/>
</dbReference>
<evidence type="ECO:0000313" key="8">
    <source>
        <dbReference type="Proteomes" id="UP000240912"/>
    </source>
</evidence>
<organism evidence="7 8">
    <name type="scientific">Pedobacter yulinensis</name>
    <dbReference type="NCBI Taxonomy" id="2126353"/>
    <lineage>
        <taxon>Bacteria</taxon>
        <taxon>Pseudomonadati</taxon>
        <taxon>Bacteroidota</taxon>
        <taxon>Sphingobacteriia</taxon>
        <taxon>Sphingobacteriales</taxon>
        <taxon>Sphingobacteriaceae</taxon>
        <taxon>Pedobacter</taxon>
    </lineage>
</organism>
<dbReference type="Pfam" id="PF01784">
    <property type="entry name" value="DUF34_NIF3"/>
    <property type="match status" value="1"/>
</dbReference>
<proteinExistence type="inferred from homology"/>
<keyword evidence="4 5" id="KW-0479">Metal-binding</keyword>
<gene>
    <name evidence="7" type="ORF">C7T94_02710</name>
</gene>
<dbReference type="EMBL" id="PYLS01000001">
    <property type="protein sequence ID" value="PST85044.1"/>
    <property type="molecule type" value="Genomic_DNA"/>
</dbReference>
<dbReference type="GO" id="GO:0046872">
    <property type="term" value="F:metal ion binding"/>
    <property type="evidence" value="ECO:0007669"/>
    <property type="project" value="UniProtKB-UniRule"/>
</dbReference>
<evidence type="ECO:0000256" key="5">
    <source>
        <dbReference type="PIRNR" id="PIRNR037489"/>
    </source>
</evidence>
<accession>A0A2T3HRF9</accession>
<dbReference type="InterPro" id="IPR002678">
    <property type="entry name" value="DUF34/NIF3"/>
</dbReference>
<feature type="binding site" evidence="6">
    <location>
        <position position="327"/>
    </location>
    <ligand>
        <name>a divalent metal cation</name>
        <dbReference type="ChEBI" id="CHEBI:60240"/>
        <label>1</label>
    </ligand>
</feature>
<dbReference type="PIRSF" id="PIRSF037489">
    <property type="entry name" value="UCP037489_NIF3_YqfO"/>
    <property type="match status" value="1"/>
</dbReference>